<evidence type="ECO:0000256" key="1">
    <source>
        <dbReference type="SAM" id="MobiDB-lite"/>
    </source>
</evidence>
<keyword evidence="4" id="KW-1185">Reference proteome</keyword>
<dbReference type="AlphaFoldDB" id="A0A9X2FG78"/>
<name>A0A9X2FG78_9BACT</name>
<organism evidence="3 4">
    <name type="scientific">Aeoliella straminimaris</name>
    <dbReference type="NCBI Taxonomy" id="2954799"/>
    <lineage>
        <taxon>Bacteria</taxon>
        <taxon>Pseudomonadati</taxon>
        <taxon>Planctomycetota</taxon>
        <taxon>Planctomycetia</taxon>
        <taxon>Pirellulales</taxon>
        <taxon>Lacipirellulaceae</taxon>
        <taxon>Aeoliella</taxon>
    </lineage>
</organism>
<feature type="domain" description="Conserved hypothetical protein CHP03032" evidence="2">
    <location>
        <begin position="31"/>
        <end position="364"/>
    </location>
</feature>
<dbReference type="InterPro" id="IPR017481">
    <property type="entry name" value="CHP03032"/>
</dbReference>
<proteinExistence type="predicted"/>
<reference evidence="3" key="1">
    <citation type="submission" date="2022-06" db="EMBL/GenBank/DDBJ databases">
        <title>Aeoliella straminimaris, a novel planctomycete from sediments.</title>
        <authorList>
            <person name="Vitorino I.R."/>
            <person name="Lage O.M."/>
        </authorList>
    </citation>
    <scope>NUCLEOTIDE SEQUENCE</scope>
    <source>
        <strain evidence="3">ICT_H6.2</strain>
    </source>
</reference>
<evidence type="ECO:0000313" key="4">
    <source>
        <dbReference type="Proteomes" id="UP001155241"/>
    </source>
</evidence>
<accession>A0A9X2FG78</accession>
<dbReference type="Proteomes" id="UP001155241">
    <property type="component" value="Unassembled WGS sequence"/>
</dbReference>
<dbReference type="RefSeq" id="WP_261360703.1">
    <property type="nucleotide sequence ID" value="NZ_JAMXLR010000026.1"/>
</dbReference>
<protein>
    <submittedName>
        <fullName evidence="3">TIGR03032 family protein</fullName>
    </submittedName>
</protein>
<evidence type="ECO:0000259" key="2">
    <source>
        <dbReference type="Pfam" id="PF16261"/>
    </source>
</evidence>
<gene>
    <name evidence="3" type="ORF">NG895_07005</name>
</gene>
<sequence>MADPIGPEHSNPPKQSTANAEPWVTVQTSRHFMDWLGEFDISLGFTTYQTGKVFFLGRKPDNGISVFERTFNHCMGLWASDDSQELWLSSKFQLWRFQQVPAAAVPYRTDHEAGGSTTHQAWTERGYDVAYVPRVGYTTGDLDIHDIAVDSDGRVVFVCTLFGCLATLSQRASFQPLWRPPFLSALVPEDRCHLNGLAMRNGRPAFVTAVADTDVVDGWRDRRHDGGCVVDVHSGEMIARGLSMPHSPRWYRDSLWVLNSGTGELGTINLDTGQFDPVAFCPGYLRGLSFIGDYAIVTLSKPRHASFNGLALDDRLQARNAEAQCGLQVIDVRSGTVAHWVRLDGALVTELYDVVVLPGVRQPIGLGLKTNEIERLILVDEPGNL</sequence>
<comment type="caution">
    <text evidence="3">The sequence shown here is derived from an EMBL/GenBank/DDBJ whole genome shotgun (WGS) entry which is preliminary data.</text>
</comment>
<feature type="region of interest" description="Disordered" evidence="1">
    <location>
        <begin position="1"/>
        <end position="21"/>
    </location>
</feature>
<dbReference type="SUPFAM" id="SSF63825">
    <property type="entry name" value="YWTD domain"/>
    <property type="match status" value="1"/>
</dbReference>
<dbReference type="NCBIfam" id="TIGR03032">
    <property type="entry name" value="TIGR03032 family protein"/>
    <property type="match status" value="1"/>
</dbReference>
<feature type="compositionally biased region" description="Polar residues" evidence="1">
    <location>
        <begin position="12"/>
        <end position="21"/>
    </location>
</feature>
<dbReference type="Pfam" id="PF16261">
    <property type="entry name" value="DUF4915"/>
    <property type="match status" value="1"/>
</dbReference>
<evidence type="ECO:0000313" key="3">
    <source>
        <dbReference type="EMBL" id="MCO6043651.1"/>
    </source>
</evidence>
<dbReference type="EMBL" id="JAMXLR010000026">
    <property type="protein sequence ID" value="MCO6043651.1"/>
    <property type="molecule type" value="Genomic_DNA"/>
</dbReference>